<dbReference type="PROSITE" id="PS51186">
    <property type="entry name" value="GNAT"/>
    <property type="match status" value="1"/>
</dbReference>
<evidence type="ECO:0000259" key="1">
    <source>
        <dbReference type="PROSITE" id="PS51186"/>
    </source>
</evidence>
<dbReference type="Gene3D" id="3.40.630.30">
    <property type="match status" value="1"/>
</dbReference>
<dbReference type="Proteomes" id="UP000185151">
    <property type="component" value="Unassembled WGS sequence"/>
</dbReference>
<dbReference type="InterPro" id="IPR000182">
    <property type="entry name" value="GNAT_dom"/>
</dbReference>
<evidence type="ECO:0000313" key="2">
    <source>
        <dbReference type="EMBL" id="SIN92893.1"/>
    </source>
</evidence>
<dbReference type="InterPro" id="IPR016181">
    <property type="entry name" value="Acyl_CoA_acyltransferase"/>
</dbReference>
<evidence type="ECO:0000313" key="3">
    <source>
        <dbReference type="Proteomes" id="UP000185151"/>
    </source>
</evidence>
<organism evidence="2 3">
    <name type="scientific">Paraburkholderia phenazinium</name>
    <dbReference type="NCBI Taxonomy" id="60549"/>
    <lineage>
        <taxon>Bacteria</taxon>
        <taxon>Pseudomonadati</taxon>
        <taxon>Pseudomonadota</taxon>
        <taxon>Betaproteobacteria</taxon>
        <taxon>Burkholderiales</taxon>
        <taxon>Burkholderiaceae</taxon>
        <taxon>Paraburkholderia</taxon>
    </lineage>
</organism>
<dbReference type="SUPFAM" id="SSF55729">
    <property type="entry name" value="Acyl-CoA N-acyltransferases (Nat)"/>
    <property type="match status" value="1"/>
</dbReference>
<feature type="domain" description="N-acetyltransferase" evidence="1">
    <location>
        <begin position="33"/>
        <end position="177"/>
    </location>
</feature>
<accession>A0A1N6FC83</accession>
<keyword evidence="2" id="KW-0808">Transferase</keyword>
<proteinExistence type="predicted"/>
<protein>
    <submittedName>
        <fullName evidence="2">Predicted acetyltransferase</fullName>
    </submittedName>
</protein>
<sequence>MDRTGNIMDSDAQPTMPNIELKLAGTPDHQRIVNLMQFYNYDFSEWIPLPFAEDGFFALRPKLDYLASATTSPFLILVDGEVAGFVIVDDEVHAAGAKHNIGYFFVSRRFRGLGVGKQVVSDLLTRFPGAWQIWHVKENLGAAAFWAKVIPLVSEGDYAVHDLYIEDCNAILYRFDR</sequence>
<dbReference type="GO" id="GO:0016747">
    <property type="term" value="F:acyltransferase activity, transferring groups other than amino-acyl groups"/>
    <property type="evidence" value="ECO:0007669"/>
    <property type="project" value="InterPro"/>
</dbReference>
<dbReference type="EMBL" id="FSRU01000001">
    <property type="protein sequence ID" value="SIN92893.1"/>
    <property type="molecule type" value="Genomic_DNA"/>
</dbReference>
<dbReference type="Pfam" id="PF00583">
    <property type="entry name" value="Acetyltransf_1"/>
    <property type="match status" value="1"/>
</dbReference>
<keyword evidence="3" id="KW-1185">Reference proteome</keyword>
<name>A0A1N6FC83_9BURK</name>
<dbReference type="AlphaFoldDB" id="A0A1N6FC83"/>
<reference evidence="2 3" key="1">
    <citation type="submission" date="2016-11" db="EMBL/GenBank/DDBJ databases">
        <authorList>
            <person name="Jaros S."/>
            <person name="Januszkiewicz K."/>
            <person name="Wedrychowicz H."/>
        </authorList>
    </citation>
    <scope>NUCLEOTIDE SEQUENCE [LARGE SCALE GENOMIC DNA]</scope>
    <source>
        <strain evidence="2 3">GAS95</strain>
    </source>
</reference>
<dbReference type="CDD" id="cd04301">
    <property type="entry name" value="NAT_SF"/>
    <property type="match status" value="1"/>
</dbReference>
<gene>
    <name evidence="2" type="ORF">SAMN05444165_0120</name>
</gene>